<dbReference type="PROSITE" id="PS50089">
    <property type="entry name" value="ZF_RING_2"/>
    <property type="match status" value="1"/>
</dbReference>
<dbReference type="Pfam" id="PF13445">
    <property type="entry name" value="zf-RING_UBOX"/>
    <property type="match status" value="1"/>
</dbReference>
<evidence type="ECO:0000256" key="7">
    <source>
        <dbReference type="SAM" id="Coils"/>
    </source>
</evidence>
<comment type="similarity">
    <text evidence="1">Belongs to the TRAFAC class TrmE-Era-EngA-EngB-Septin-like GTPase superfamily. AIG1/Toc34/Toc159-like paraseptin GTPase family. IAN subfamily.</text>
</comment>
<dbReference type="SUPFAM" id="SSF57850">
    <property type="entry name" value="RING/U-box"/>
    <property type="match status" value="1"/>
</dbReference>
<dbReference type="GO" id="GO:0005525">
    <property type="term" value="F:GTP binding"/>
    <property type="evidence" value="ECO:0007669"/>
    <property type="project" value="InterPro"/>
</dbReference>
<dbReference type="SUPFAM" id="SSF52540">
    <property type="entry name" value="P-loop containing nucleoside triphosphate hydrolases"/>
    <property type="match status" value="1"/>
</dbReference>
<dbReference type="EMBL" id="JAUYZG010000024">
    <property type="protein sequence ID" value="KAK2870483.1"/>
    <property type="molecule type" value="Genomic_DNA"/>
</dbReference>
<dbReference type="Pfam" id="PF04548">
    <property type="entry name" value="AIG1"/>
    <property type="match status" value="1"/>
</dbReference>
<dbReference type="PROSITE" id="PS00518">
    <property type="entry name" value="ZF_RING_1"/>
    <property type="match status" value="1"/>
</dbReference>
<keyword evidence="7" id="KW-0175">Coiled coil</keyword>
<organism evidence="9 10">
    <name type="scientific">Cirrhinus molitorella</name>
    <name type="common">mud carp</name>
    <dbReference type="NCBI Taxonomy" id="172907"/>
    <lineage>
        <taxon>Eukaryota</taxon>
        <taxon>Metazoa</taxon>
        <taxon>Chordata</taxon>
        <taxon>Craniata</taxon>
        <taxon>Vertebrata</taxon>
        <taxon>Euteleostomi</taxon>
        <taxon>Actinopterygii</taxon>
        <taxon>Neopterygii</taxon>
        <taxon>Teleostei</taxon>
        <taxon>Ostariophysi</taxon>
        <taxon>Cypriniformes</taxon>
        <taxon>Cyprinidae</taxon>
        <taxon>Labeoninae</taxon>
        <taxon>Labeonini</taxon>
        <taxon>Cirrhinus</taxon>
    </lineage>
</organism>
<dbReference type="PANTHER" id="PTHR32046:SF11">
    <property type="entry name" value="IMMUNE-ASSOCIATED NUCLEOTIDE-BINDING PROTEIN 10-LIKE"/>
    <property type="match status" value="1"/>
</dbReference>
<dbReference type="InterPro" id="IPR025662">
    <property type="entry name" value="Sigma_54_int_dom_ATP-bd_1"/>
</dbReference>
<keyword evidence="5" id="KW-0862">Zinc</keyword>
<dbReference type="Proteomes" id="UP001187343">
    <property type="component" value="Unassembled WGS sequence"/>
</dbReference>
<dbReference type="GO" id="GO:0008270">
    <property type="term" value="F:zinc ion binding"/>
    <property type="evidence" value="ECO:0007669"/>
    <property type="project" value="UniProtKB-KW"/>
</dbReference>
<evidence type="ECO:0000256" key="6">
    <source>
        <dbReference type="PROSITE-ProRule" id="PRU00175"/>
    </source>
</evidence>
<evidence type="ECO:0000256" key="3">
    <source>
        <dbReference type="ARBA" id="ARBA00022741"/>
    </source>
</evidence>
<dbReference type="InterPro" id="IPR006703">
    <property type="entry name" value="G_AIG1"/>
</dbReference>
<evidence type="ECO:0000256" key="5">
    <source>
        <dbReference type="ARBA" id="ARBA00022833"/>
    </source>
</evidence>
<keyword evidence="4 6" id="KW-0863">Zinc-finger</keyword>
<evidence type="ECO:0000256" key="1">
    <source>
        <dbReference type="ARBA" id="ARBA00008535"/>
    </source>
</evidence>
<evidence type="ECO:0000256" key="4">
    <source>
        <dbReference type="ARBA" id="ARBA00022771"/>
    </source>
</evidence>
<keyword evidence="10" id="KW-1185">Reference proteome</keyword>
<dbReference type="InterPro" id="IPR001841">
    <property type="entry name" value="Znf_RING"/>
</dbReference>
<proteinExistence type="inferred from homology"/>
<evidence type="ECO:0000256" key="2">
    <source>
        <dbReference type="ARBA" id="ARBA00022723"/>
    </source>
</evidence>
<evidence type="ECO:0000259" key="8">
    <source>
        <dbReference type="PROSITE" id="PS50089"/>
    </source>
</evidence>
<keyword evidence="3" id="KW-0547">Nucleotide-binding</keyword>
<dbReference type="AlphaFoldDB" id="A0AA88TCA5"/>
<dbReference type="PROSITE" id="PS00675">
    <property type="entry name" value="SIGMA54_INTERACT_1"/>
    <property type="match status" value="1"/>
</dbReference>
<dbReference type="InterPro" id="IPR027370">
    <property type="entry name" value="Znf-RING_euk"/>
</dbReference>
<dbReference type="CDD" id="cd00882">
    <property type="entry name" value="Ras_like_GTPase"/>
    <property type="match status" value="1"/>
</dbReference>
<sequence length="608" mass="70080">MDSLNVPAEELSCPVCFEIFKAPVFLSCGHSVCKECLQQFWRAKKTQECPVCRRKSSKLNPPVNLALQNMCEPILEQRNNTFRHIGEAVLSYMWVPLKFFHEKLTGQGKGKNIPDLIKKSIPVKDGNPARYHLQKSRDNFDQSEPYRKIIFGERNKDKRNKGKKDKTILMVGETGTGKTTLINAMINYMLGVEREDKVWFEITDDQSNQTQAHSQTSSITVYGFYLQESPIDLTIIDTPGYGDTRGADHDEEIAECLLRLSKSAEEVDEINAVCLVIKATQNRLSDRQRYIFDAVQSLFGRDIAENIVLLFTHSTGAPPKNALTAVKEAEIKCAVNDKNQPVFFLFDNCQSDAADEEYEKIQEQSWTLSFRGMEFFFQFLKNIKPKTLKMTQDVLQQRMQLEANISNLHLRVHMIKLKQNELNQAQEALQQDRGNDYVEVAYKQKVNINSEFWHLTKEATCCTICEENCHYPGCWWVKDLSWCSVMKDNYCTVCTNKCHYGVHVKEAKIYVTKTKPVKTSEYLQKYCKNINGESLVRKLKKELQELEKEKKKLIIEAYDCVKTLDKIALKTDSQITLQHTDVLIKNLNEINEPDKAETVESIKKRARK</sequence>
<feature type="coiled-coil region" evidence="7">
    <location>
        <begin position="529"/>
        <end position="556"/>
    </location>
</feature>
<dbReference type="InterPro" id="IPR017907">
    <property type="entry name" value="Znf_RING_CS"/>
</dbReference>
<comment type="caution">
    <text evidence="9">The sequence shown here is derived from an EMBL/GenBank/DDBJ whole genome shotgun (WGS) entry which is preliminary data.</text>
</comment>
<dbReference type="SMART" id="SM00184">
    <property type="entry name" value="RING"/>
    <property type="match status" value="1"/>
</dbReference>
<dbReference type="Gene3D" id="3.30.40.10">
    <property type="entry name" value="Zinc/RING finger domain, C3HC4 (zinc finger)"/>
    <property type="match status" value="1"/>
</dbReference>
<dbReference type="InterPro" id="IPR013083">
    <property type="entry name" value="Znf_RING/FYVE/PHD"/>
</dbReference>
<evidence type="ECO:0000313" key="9">
    <source>
        <dbReference type="EMBL" id="KAK2870483.1"/>
    </source>
</evidence>
<dbReference type="Gene3D" id="3.40.50.300">
    <property type="entry name" value="P-loop containing nucleotide triphosphate hydrolases"/>
    <property type="match status" value="1"/>
</dbReference>
<accession>A0AA88TCA5</accession>
<feature type="domain" description="RING-type" evidence="8">
    <location>
        <begin position="13"/>
        <end position="53"/>
    </location>
</feature>
<evidence type="ECO:0000313" key="10">
    <source>
        <dbReference type="Proteomes" id="UP001187343"/>
    </source>
</evidence>
<protein>
    <recommendedName>
        <fullName evidence="8">RING-type domain-containing protein</fullName>
    </recommendedName>
</protein>
<reference evidence="9" key="1">
    <citation type="submission" date="2023-08" db="EMBL/GenBank/DDBJ databases">
        <title>Chromosome-level Genome Assembly of mud carp (Cirrhinus molitorella).</title>
        <authorList>
            <person name="Liu H."/>
        </authorList>
    </citation>
    <scope>NUCLEOTIDE SEQUENCE</scope>
    <source>
        <strain evidence="9">Prfri</strain>
        <tissue evidence="9">Muscle</tissue>
    </source>
</reference>
<name>A0AA88TCA5_9TELE</name>
<dbReference type="InterPro" id="IPR027417">
    <property type="entry name" value="P-loop_NTPase"/>
</dbReference>
<dbReference type="PANTHER" id="PTHR32046">
    <property type="entry name" value="G DOMAIN-CONTAINING PROTEIN"/>
    <property type="match status" value="1"/>
</dbReference>
<keyword evidence="2" id="KW-0479">Metal-binding</keyword>
<gene>
    <name evidence="9" type="ORF">Q8A67_024875</name>
</gene>